<feature type="chain" id="PRO_5030071852" description="Outer membrane protein beta-barrel domain protein" evidence="1">
    <location>
        <begin position="22"/>
        <end position="146"/>
    </location>
</feature>
<dbReference type="OrthoDB" id="32752at2"/>
<reference evidence="2 3" key="1">
    <citation type="submission" date="2018-08" db="EMBL/GenBank/DDBJ databases">
        <title>Meiothermus granaticius genome AF-68 sequencing project.</title>
        <authorList>
            <person name="Da Costa M.S."/>
            <person name="Albuquerque L."/>
            <person name="Raposo P."/>
            <person name="Froufe H.J.C."/>
            <person name="Barroso C.S."/>
            <person name="Egas C."/>
        </authorList>
    </citation>
    <scope>NUCLEOTIDE SEQUENCE [LARGE SCALE GENOMIC DNA]</scope>
    <source>
        <strain evidence="2 3">AF-68</strain>
    </source>
</reference>
<feature type="signal peptide" evidence="1">
    <location>
        <begin position="1"/>
        <end position="21"/>
    </location>
</feature>
<sequence>MKRLSIVLVLLALCAASSAFAQRAFQLRIGVPGPSLGFGVEADLQRNLVANIYGDLVFRGPSFILGGEVLFKPDLGQFDRDLRGISPYFGGGLGVEFPSTVSFALTLDAGVEFALDRSTGLFIGGQGIFPFDSPPRSRLLFGASFR</sequence>
<dbReference type="AlphaFoldDB" id="A0A399F894"/>
<proteinExistence type="predicted"/>
<protein>
    <recommendedName>
        <fullName evidence="4">Outer membrane protein beta-barrel domain protein</fullName>
    </recommendedName>
</protein>
<keyword evidence="1" id="KW-0732">Signal</keyword>
<dbReference type="SUPFAM" id="SSF56925">
    <property type="entry name" value="OMPA-like"/>
    <property type="match status" value="1"/>
</dbReference>
<evidence type="ECO:0000313" key="2">
    <source>
        <dbReference type="EMBL" id="RIH92887.1"/>
    </source>
</evidence>
<dbReference type="Proteomes" id="UP000266178">
    <property type="component" value="Unassembled WGS sequence"/>
</dbReference>
<dbReference type="RefSeq" id="WP_119356672.1">
    <property type="nucleotide sequence ID" value="NZ_BJXM01000006.1"/>
</dbReference>
<keyword evidence="3" id="KW-1185">Reference proteome</keyword>
<evidence type="ECO:0000313" key="3">
    <source>
        <dbReference type="Proteomes" id="UP000266178"/>
    </source>
</evidence>
<organism evidence="2 3">
    <name type="scientific">Meiothermus granaticius NBRC 107808</name>
    <dbReference type="NCBI Taxonomy" id="1227551"/>
    <lineage>
        <taxon>Bacteria</taxon>
        <taxon>Thermotogati</taxon>
        <taxon>Deinococcota</taxon>
        <taxon>Deinococci</taxon>
        <taxon>Thermales</taxon>
        <taxon>Thermaceae</taxon>
        <taxon>Meiothermus</taxon>
    </lineage>
</organism>
<comment type="caution">
    <text evidence="2">The sequence shown here is derived from an EMBL/GenBank/DDBJ whole genome shotgun (WGS) entry which is preliminary data.</text>
</comment>
<evidence type="ECO:0000256" key="1">
    <source>
        <dbReference type="SAM" id="SignalP"/>
    </source>
</evidence>
<accession>A0A399F894</accession>
<dbReference type="EMBL" id="QWLB01000012">
    <property type="protein sequence ID" value="RIH92887.1"/>
    <property type="molecule type" value="Genomic_DNA"/>
</dbReference>
<name>A0A399F894_9DEIN</name>
<gene>
    <name evidence="2" type="ORF">Mgrana_01162</name>
</gene>
<evidence type="ECO:0008006" key="4">
    <source>
        <dbReference type="Google" id="ProtNLM"/>
    </source>
</evidence>
<dbReference type="InterPro" id="IPR011250">
    <property type="entry name" value="OMP/PagP_B-barrel"/>
</dbReference>